<evidence type="ECO:0000313" key="1">
    <source>
        <dbReference type="EMBL" id="VAW02814.1"/>
    </source>
</evidence>
<sequence>MSADRDIMFRRRPKHKTTLEAVQDRSSAPADEYAEKIRDRIRSLETPALDGADADVVEARLRNLSYGSKRDTA</sequence>
<protein>
    <submittedName>
        <fullName evidence="1">Uncharacterized protein</fullName>
    </submittedName>
</protein>
<dbReference type="EMBL" id="UOEK01000243">
    <property type="protein sequence ID" value="VAW02814.1"/>
    <property type="molecule type" value="Genomic_DNA"/>
</dbReference>
<name>A0A3B0T1Y5_9ZZZZ</name>
<accession>A0A3B0T1Y5</accession>
<reference evidence="1" key="1">
    <citation type="submission" date="2018-06" db="EMBL/GenBank/DDBJ databases">
        <authorList>
            <person name="Zhirakovskaya E."/>
        </authorList>
    </citation>
    <scope>NUCLEOTIDE SEQUENCE</scope>
</reference>
<proteinExistence type="predicted"/>
<dbReference type="AlphaFoldDB" id="A0A3B0T1Y5"/>
<organism evidence="1">
    <name type="scientific">hydrothermal vent metagenome</name>
    <dbReference type="NCBI Taxonomy" id="652676"/>
    <lineage>
        <taxon>unclassified sequences</taxon>
        <taxon>metagenomes</taxon>
        <taxon>ecological metagenomes</taxon>
    </lineage>
</organism>
<gene>
    <name evidence="1" type="ORF">MNBD_ACTINO02-1342</name>
</gene>